<dbReference type="InterPro" id="IPR013656">
    <property type="entry name" value="PAS_4"/>
</dbReference>
<evidence type="ECO:0000259" key="1">
    <source>
        <dbReference type="PROSITE" id="PS50113"/>
    </source>
</evidence>
<dbReference type="SUPFAM" id="SSF55785">
    <property type="entry name" value="PYP-like sensor domain (PAS domain)"/>
    <property type="match status" value="1"/>
</dbReference>
<dbReference type="InterPro" id="IPR035965">
    <property type="entry name" value="PAS-like_dom_sf"/>
</dbReference>
<dbReference type="AlphaFoldDB" id="A0A951U7Q4"/>
<dbReference type="InterPro" id="IPR000700">
    <property type="entry name" value="PAS-assoc_C"/>
</dbReference>
<sequence>MVSNLESDQVRVHQALGLAEEIERYKGLVQALSDTVEAKVSYVDSEQRYKFVNKQYERWYETSADKLVGKTVQELMGEEYQHVKSYVETALSGKEVRYDCPLNFTDGQQRYLRITHVPHFNELSEVIGIFVVCQDITEQKHLEESLEQLKAAQA</sequence>
<evidence type="ECO:0000313" key="2">
    <source>
        <dbReference type="EMBL" id="MBW4542955.1"/>
    </source>
</evidence>
<protein>
    <submittedName>
        <fullName evidence="2">PAS domain-containing protein</fullName>
    </submittedName>
</protein>
<dbReference type="Proteomes" id="UP000753908">
    <property type="component" value="Unassembled WGS sequence"/>
</dbReference>
<dbReference type="Pfam" id="PF08448">
    <property type="entry name" value="PAS_4"/>
    <property type="match status" value="1"/>
</dbReference>
<name>A0A951U7Q4_9CYAN</name>
<dbReference type="PROSITE" id="PS50113">
    <property type="entry name" value="PAC"/>
    <property type="match status" value="1"/>
</dbReference>
<dbReference type="InterPro" id="IPR000014">
    <property type="entry name" value="PAS"/>
</dbReference>
<reference evidence="2" key="2">
    <citation type="journal article" date="2022" name="Microbiol. Resour. Announc.">
        <title>Metagenome Sequencing to Explore Phylogenomics of Terrestrial Cyanobacteria.</title>
        <authorList>
            <person name="Ward R.D."/>
            <person name="Stajich J.E."/>
            <person name="Johansen J.R."/>
            <person name="Huntemann M."/>
            <person name="Clum A."/>
            <person name="Foster B."/>
            <person name="Foster B."/>
            <person name="Roux S."/>
            <person name="Palaniappan K."/>
            <person name="Varghese N."/>
            <person name="Mukherjee S."/>
            <person name="Reddy T.B.K."/>
            <person name="Daum C."/>
            <person name="Copeland A."/>
            <person name="Chen I.A."/>
            <person name="Ivanova N.N."/>
            <person name="Kyrpides N.C."/>
            <person name="Shapiro N."/>
            <person name="Eloe-Fadrosh E.A."/>
            <person name="Pietrasiak N."/>
        </authorList>
    </citation>
    <scope>NUCLEOTIDE SEQUENCE</scope>
    <source>
        <strain evidence="2">CPER-KK1</strain>
    </source>
</reference>
<proteinExistence type="predicted"/>
<accession>A0A951U7Q4</accession>
<evidence type="ECO:0000313" key="3">
    <source>
        <dbReference type="Proteomes" id="UP000753908"/>
    </source>
</evidence>
<organism evidence="2 3">
    <name type="scientific">Symplocastrum torsivum CPER-KK1</name>
    <dbReference type="NCBI Taxonomy" id="450513"/>
    <lineage>
        <taxon>Bacteria</taxon>
        <taxon>Bacillati</taxon>
        <taxon>Cyanobacteriota</taxon>
        <taxon>Cyanophyceae</taxon>
        <taxon>Oscillatoriophycideae</taxon>
        <taxon>Oscillatoriales</taxon>
        <taxon>Microcoleaceae</taxon>
        <taxon>Symplocastrum</taxon>
    </lineage>
</organism>
<dbReference type="EMBL" id="JAHHIF010000001">
    <property type="protein sequence ID" value="MBW4542955.1"/>
    <property type="molecule type" value="Genomic_DNA"/>
</dbReference>
<gene>
    <name evidence="2" type="ORF">KME25_00680</name>
</gene>
<dbReference type="NCBIfam" id="TIGR00229">
    <property type="entry name" value="sensory_box"/>
    <property type="match status" value="1"/>
</dbReference>
<feature type="domain" description="PAC" evidence="1">
    <location>
        <begin position="92"/>
        <end position="148"/>
    </location>
</feature>
<comment type="caution">
    <text evidence="2">The sequence shown here is derived from an EMBL/GenBank/DDBJ whole genome shotgun (WGS) entry which is preliminary data.</text>
</comment>
<dbReference type="Gene3D" id="3.30.450.20">
    <property type="entry name" value="PAS domain"/>
    <property type="match status" value="1"/>
</dbReference>
<reference evidence="2" key="1">
    <citation type="submission" date="2021-05" db="EMBL/GenBank/DDBJ databases">
        <authorList>
            <person name="Pietrasiak N."/>
            <person name="Ward R."/>
            <person name="Stajich J.E."/>
            <person name="Kurbessoian T."/>
        </authorList>
    </citation>
    <scope>NUCLEOTIDE SEQUENCE</scope>
    <source>
        <strain evidence="2">CPER-KK1</strain>
    </source>
</reference>
<dbReference type="CDD" id="cd00130">
    <property type="entry name" value="PAS"/>
    <property type="match status" value="1"/>
</dbReference>